<feature type="compositionally biased region" description="Polar residues" evidence="12">
    <location>
        <begin position="383"/>
        <end position="398"/>
    </location>
</feature>
<keyword evidence="6" id="KW-0269">Exonuclease</keyword>
<comment type="similarity">
    <text evidence="2">Belongs to the tyrosyl-DNA phosphodiesterase family.</text>
</comment>
<sequence length="642" mass="70423">MKVEHEDDSPPNKRRKLELDVAAETGSTPSSPSNNVTAGKQIATSLQRPISPPASRRRRSRTPPPSTPRVEADAHVTKQTPTPNGKELTTTITEGTYVRKADGATTRVIASPIQLTKIRDLGSEQNVDTVELRDLLGDPMIKECWNFNFLFDLDFVMKHFDPDVRHMVKVKIVHGFWKSEDANRINLMEVAERYPNIQLISACMPDPFGTHHSKMLILLRHDDTAQLIIHTANMIERDWGNMTQGVWRSPLLPLLQPASSNASAEGSAFPIGSGERFKKDLFSYLNAYGKRISNLTEVLLNYDFSAIRAAFLGSVPSRQKPGAANPSLQTSFGWLGLKEILSSIPSRPSPSGASPNLIVQVSSIATLGADTKWLKNFQSVLSKTASPPQPSTPFTKASSLPKGGSGNADLPLSLIFPTAPEIRASLDGYASGSSIHTKLSSPAQQKQLAYLRPLLCHWTSHHLDFASSSAVPDSALMEKEAVVKREAHRGPAAPHIKTYIRFADAERSVIDWAMLTSANLSKQAWGDVLSAKEKVWVQSYEVGVVVWPGLFLGRSREGPGEKLEGEGECVMVPVFGRDGPGEEDVKAAVGGVEGKKTVVGWRLPYDLPLMPYGVDESPWCATLADDEPDWMGRAWRGYQSHR</sequence>
<dbReference type="CDD" id="cd09194">
    <property type="entry name" value="PLDc_yTdp1_1"/>
    <property type="match status" value="1"/>
</dbReference>
<feature type="region of interest" description="Disordered" evidence="12">
    <location>
        <begin position="383"/>
        <end position="403"/>
    </location>
</feature>
<evidence type="ECO:0000256" key="4">
    <source>
        <dbReference type="ARBA" id="ARBA00022763"/>
    </source>
</evidence>
<evidence type="ECO:0000256" key="3">
    <source>
        <dbReference type="ARBA" id="ARBA00022722"/>
    </source>
</evidence>
<dbReference type="InterPro" id="IPR010347">
    <property type="entry name" value="Tdp1"/>
</dbReference>
<accession>A0A6A5VTE2</accession>
<dbReference type="GO" id="GO:0003697">
    <property type="term" value="F:single-stranded DNA binding"/>
    <property type="evidence" value="ECO:0007669"/>
    <property type="project" value="TreeGrafter"/>
</dbReference>
<protein>
    <submittedName>
        <fullName evidence="13">Phospholipase D/nuclease</fullName>
    </submittedName>
</protein>
<dbReference type="OrthoDB" id="47785at2759"/>
<dbReference type="Proteomes" id="UP000800036">
    <property type="component" value="Unassembled WGS sequence"/>
</dbReference>
<evidence type="ECO:0000256" key="5">
    <source>
        <dbReference type="ARBA" id="ARBA00022801"/>
    </source>
</evidence>
<comment type="subcellular location">
    <subcellularLocation>
        <location evidence="1">Nucleus</location>
    </subcellularLocation>
</comment>
<evidence type="ECO:0000256" key="11">
    <source>
        <dbReference type="PIRSR" id="PIRSR610347-3"/>
    </source>
</evidence>
<dbReference type="GO" id="GO:0017005">
    <property type="term" value="F:3'-tyrosyl-DNA phosphodiesterase activity"/>
    <property type="evidence" value="ECO:0007669"/>
    <property type="project" value="TreeGrafter"/>
</dbReference>
<feature type="site" description="Interaction with DNA" evidence="11">
    <location>
        <position position="521"/>
    </location>
</feature>
<dbReference type="GO" id="GO:0005634">
    <property type="term" value="C:nucleus"/>
    <property type="evidence" value="ECO:0007669"/>
    <property type="project" value="UniProtKB-SubCell"/>
</dbReference>
<evidence type="ECO:0000313" key="14">
    <source>
        <dbReference type="Proteomes" id="UP000800036"/>
    </source>
</evidence>
<evidence type="ECO:0000256" key="10">
    <source>
        <dbReference type="PIRSR" id="PIRSR610347-2"/>
    </source>
</evidence>
<feature type="compositionally biased region" description="Polar residues" evidence="12">
    <location>
        <begin position="77"/>
        <end position="87"/>
    </location>
</feature>
<dbReference type="GO" id="GO:0004527">
    <property type="term" value="F:exonuclease activity"/>
    <property type="evidence" value="ECO:0007669"/>
    <property type="project" value="UniProtKB-KW"/>
</dbReference>
<feature type="active site" description="Proton donor/acceptor" evidence="9">
    <location>
        <position position="495"/>
    </location>
</feature>
<evidence type="ECO:0000256" key="1">
    <source>
        <dbReference type="ARBA" id="ARBA00004123"/>
    </source>
</evidence>
<gene>
    <name evidence="13" type="ORF">BU23DRAFT_444128</name>
</gene>
<dbReference type="Pfam" id="PF06087">
    <property type="entry name" value="Tyr-DNA_phospho"/>
    <property type="match status" value="1"/>
</dbReference>
<dbReference type="GO" id="GO:0006281">
    <property type="term" value="P:DNA repair"/>
    <property type="evidence" value="ECO:0007669"/>
    <property type="project" value="UniProtKB-KW"/>
</dbReference>
<feature type="binding site" evidence="10">
    <location>
        <position position="497"/>
    </location>
    <ligand>
        <name>substrate</name>
    </ligand>
</feature>
<keyword evidence="3" id="KW-0540">Nuclease</keyword>
<proteinExistence type="inferred from homology"/>
<keyword evidence="7" id="KW-0234">DNA repair</keyword>
<evidence type="ECO:0000256" key="9">
    <source>
        <dbReference type="PIRSR" id="PIRSR610347-1"/>
    </source>
</evidence>
<organism evidence="13 14">
    <name type="scientific">Bimuria novae-zelandiae CBS 107.79</name>
    <dbReference type="NCBI Taxonomy" id="1447943"/>
    <lineage>
        <taxon>Eukaryota</taxon>
        <taxon>Fungi</taxon>
        <taxon>Dikarya</taxon>
        <taxon>Ascomycota</taxon>
        <taxon>Pezizomycotina</taxon>
        <taxon>Dothideomycetes</taxon>
        <taxon>Pleosporomycetidae</taxon>
        <taxon>Pleosporales</taxon>
        <taxon>Massarineae</taxon>
        <taxon>Didymosphaeriaceae</taxon>
        <taxon>Bimuria</taxon>
    </lineage>
</organism>
<keyword evidence="14" id="KW-1185">Reference proteome</keyword>
<dbReference type="Gene3D" id="3.30.870.10">
    <property type="entry name" value="Endonuclease Chain A"/>
    <property type="match status" value="2"/>
</dbReference>
<evidence type="ECO:0000256" key="2">
    <source>
        <dbReference type="ARBA" id="ARBA00010205"/>
    </source>
</evidence>
<evidence type="ECO:0000256" key="8">
    <source>
        <dbReference type="ARBA" id="ARBA00023242"/>
    </source>
</evidence>
<feature type="compositionally biased region" description="Polar residues" evidence="12">
    <location>
        <begin position="25"/>
        <end position="47"/>
    </location>
</feature>
<evidence type="ECO:0000256" key="7">
    <source>
        <dbReference type="ARBA" id="ARBA00023204"/>
    </source>
</evidence>
<evidence type="ECO:0000313" key="13">
    <source>
        <dbReference type="EMBL" id="KAF1980175.1"/>
    </source>
</evidence>
<dbReference type="FunFam" id="3.30.870.10:FF:000038">
    <property type="entry name" value="Probable tyrosyl-DNA phosphodiesterase"/>
    <property type="match status" value="1"/>
</dbReference>
<feature type="compositionally biased region" description="Basic and acidic residues" evidence="12">
    <location>
        <begin position="1"/>
        <end position="11"/>
    </location>
</feature>
<keyword evidence="4" id="KW-0227">DNA damage</keyword>
<evidence type="ECO:0000256" key="6">
    <source>
        <dbReference type="ARBA" id="ARBA00022839"/>
    </source>
</evidence>
<dbReference type="AlphaFoldDB" id="A0A6A5VTE2"/>
<dbReference type="CDD" id="cd09123">
    <property type="entry name" value="PLDc_Tdp1_2"/>
    <property type="match status" value="1"/>
</dbReference>
<dbReference type="GO" id="GO:0003690">
    <property type="term" value="F:double-stranded DNA binding"/>
    <property type="evidence" value="ECO:0007669"/>
    <property type="project" value="TreeGrafter"/>
</dbReference>
<dbReference type="PANTHER" id="PTHR12415:SF0">
    <property type="entry name" value="TYROSYL-DNA PHOSPHODIESTERASE 1"/>
    <property type="match status" value="1"/>
</dbReference>
<dbReference type="EMBL" id="ML976656">
    <property type="protein sequence ID" value="KAF1980175.1"/>
    <property type="molecule type" value="Genomic_DNA"/>
</dbReference>
<feature type="binding site" evidence="10">
    <location>
        <position position="214"/>
    </location>
    <ligand>
        <name>substrate</name>
    </ligand>
</feature>
<keyword evidence="5" id="KW-0378">Hydrolase</keyword>
<feature type="active site" description="Nucleophile" evidence="9">
    <location>
        <position position="212"/>
    </location>
</feature>
<dbReference type="PANTHER" id="PTHR12415">
    <property type="entry name" value="TYROSYL-DNA PHOSPHODIESTERASE 1"/>
    <property type="match status" value="1"/>
</dbReference>
<keyword evidence="8" id="KW-0539">Nucleus</keyword>
<name>A0A6A5VTE2_9PLEO</name>
<evidence type="ECO:0000256" key="12">
    <source>
        <dbReference type="SAM" id="MobiDB-lite"/>
    </source>
</evidence>
<dbReference type="SUPFAM" id="SSF56024">
    <property type="entry name" value="Phospholipase D/nuclease"/>
    <property type="match status" value="2"/>
</dbReference>
<feature type="region of interest" description="Disordered" evidence="12">
    <location>
        <begin position="1"/>
        <end position="87"/>
    </location>
</feature>
<reference evidence="13" key="1">
    <citation type="journal article" date="2020" name="Stud. Mycol.">
        <title>101 Dothideomycetes genomes: a test case for predicting lifestyles and emergence of pathogens.</title>
        <authorList>
            <person name="Haridas S."/>
            <person name="Albert R."/>
            <person name="Binder M."/>
            <person name="Bloem J."/>
            <person name="Labutti K."/>
            <person name="Salamov A."/>
            <person name="Andreopoulos B."/>
            <person name="Baker S."/>
            <person name="Barry K."/>
            <person name="Bills G."/>
            <person name="Bluhm B."/>
            <person name="Cannon C."/>
            <person name="Castanera R."/>
            <person name="Culley D."/>
            <person name="Daum C."/>
            <person name="Ezra D."/>
            <person name="Gonzalez J."/>
            <person name="Henrissat B."/>
            <person name="Kuo A."/>
            <person name="Liang C."/>
            <person name="Lipzen A."/>
            <person name="Lutzoni F."/>
            <person name="Magnuson J."/>
            <person name="Mondo S."/>
            <person name="Nolan M."/>
            <person name="Ohm R."/>
            <person name="Pangilinan J."/>
            <person name="Park H.-J."/>
            <person name="Ramirez L."/>
            <person name="Alfaro M."/>
            <person name="Sun H."/>
            <person name="Tritt A."/>
            <person name="Yoshinaga Y."/>
            <person name="Zwiers L.-H."/>
            <person name="Turgeon B."/>
            <person name="Goodwin S."/>
            <person name="Spatafora J."/>
            <person name="Crous P."/>
            <person name="Grigoriev I."/>
        </authorList>
    </citation>
    <scope>NUCLEOTIDE SEQUENCE</scope>
    <source>
        <strain evidence="13">CBS 107.79</strain>
    </source>
</reference>